<dbReference type="Pfam" id="PF00443">
    <property type="entry name" value="UCH"/>
    <property type="match status" value="1"/>
</dbReference>
<keyword evidence="4" id="KW-0175">Coiled coil</keyword>
<dbReference type="Pfam" id="PF04781">
    <property type="entry name" value="DUF627"/>
    <property type="match status" value="1"/>
</dbReference>
<keyword evidence="1" id="KW-0833">Ubl conjugation pathway</keyword>
<evidence type="ECO:0008006" key="10">
    <source>
        <dbReference type="Google" id="ProtNLM"/>
    </source>
</evidence>
<evidence type="ECO:0000259" key="6">
    <source>
        <dbReference type="PROSITE" id="PS50157"/>
    </source>
</evidence>
<sequence length="1604" mass="181194">MGHKKRAPPPPRSKSAAAGSDAAGAVAVVKGREEGRVAKASSVKVECERALNALRRGNYNKAVRLIKEASHRFEGSGLVFRVQGTVCVKAASVIDDPNVKQRHLRNAVESARRAVELSPNSIEFAHFYANLLYDVASEGKEYEEVAQECEKALVIENPVDPAKESLQDENQQKISTAEGRISHVQSELRSLIQKANIASISTWMKHINNGEEKFRLIPFRRAAEDPMELKLVQTKRPNEIKKATKTPEERRKEIEVRVAAARLLQQQSDSSRLRNGGENLSRMPDSTSGNGHKVSERRKHGNTRKNGSSVEHRDWVHSYWNSMNYDMKKDLLRINVFDLKTHFASSKDGLASEILSDALSYAEVNKSWKFWTCCRCGEKFSDQDYHMRHVMQQHMGSLSPKMQSVMPQNISDEWIDMILSCSWKPLDISAAVRHTENQSKRKDPEPVCRSSLDDHPYDDDFGAAWDASLNKEISDDSYSVNAYGDMNCVNYSSNDIAHCDGNQADLVTYPLTGTWPVSDGLERGKLLEKIRSLLEALIQHKYLAVSHLSKVIQFTMDEIRGLPSGSQLMGSGVDQSPECICFLGSSQLKKVLKFLQDVSYSCSLSRYSEKNSRVVDDINSGHQGVEIKDKISLSEDASLVFLNECLLSVEPSSLVSASADVSEIRNSADLDALLSWIYAGPAIGEQSTTWMRTGEEKSHQGIEILQLLDKEFCHLQGLCERKCDNLGYEEALQMVEDLCLEESKRRDNGLDIASQSYDSVLKKRQEMLIQEEKDTGIVTNRFELDAIANVIKEAESLRSNKFGYNEIYGAAASHFRDLESGIDDDSRSKDCINQMNTCTEVVIQRQKEQLSVELSKIDARIMQILSGMRELELKLERVSVYDYQNIFVPLVKSFLQAYLEDLAEKDATEKSDAVREALLAELALDSKKGISGNDARVSQTKDKKKGKDYRRVKNTKVHSAHEQPLQDNEDAELLPSPVMPKDEDSQIDDAVSGIEDDLIQQDEEIKRKIELEAEERKLEETLEYQRRIENEAKQKHLTEKHRQSVRTAPQKLSMELLDTQLKKPGYDVLPNRNQDILFQRNGAPHDIESSLVHSIDGATQAYKNTNSSSEDMLTSQGHLHGNSVKGLSNGSVPEEGVSNSDRRMGQRGKRNKNFITPEVHDEYLSLEKENTGLYASEGQTLVNVKSHDVRENEYNEAKTLRQLQAADDDEERFQADLEKAVRQSLDTYEARRKMPQVSRMPPSELSQSVESRILPNGFKAEDESQVPIFGTGLKNETGEYNCFLNVIIQSLWHIRRFRDEFLSRSSSEHVHIGDPCVVCALYDIFISLNMASMDSRREAVAPTSLRIALSNLYPDSNFFQEAQMNDASEVLGVIFDCLHQSFTSQLGVCDTKLKENSPMGSWDCLNKACIAHTIFGMNIFERMNCRSCQLESRHLKYTSFFHNINASSLRTMKVMCAESSFDELLNLVEMNHQVACDPEAGGCGKQNYIHHILSSPPHVFTTVLGWQNTWETAEDIKATLAALSTEFDVAVLYRGLDPKNKHFLVSVVCYYGQHYHCFAYSHDHQQWLMYDDQTVKVVGSWEEVLSMCERGHLQPQVLFFESVN</sequence>
<keyword evidence="3" id="KW-0862">Zinc</keyword>
<dbReference type="Pfam" id="PF04780">
    <property type="entry name" value="DUF629"/>
    <property type="match status" value="1"/>
</dbReference>
<feature type="region of interest" description="Disordered" evidence="5">
    <location>
        <begin position="265"/>
        <end position="309"/>
    </location>
</feature>
<feature type="region of interest" description="Disordered" evidence="5">
    <location>
        <begin position="1105"/>
        <end position="1148"/>
    </location>
</feature>
<dbReference type="CDD" id="cd02257">
    <property type="entry name" value="Peptidase_C19"/>
    <property type="match status" value="1"/>
</dbReference>
<dbReference type="InterPro" id="IPR028889">
    <property type="entry name" value="USP"/>
</dbReference>
<organism evidence="8 9">
    <name type="scientific">Kalanchoe fedtschenkoi</name>
    <name type="common">Lavender scallops</name>
    <name type="synonym">South American air plant</name>
    <dbReference type="NCBI Taxonomy" id="63787"/>
    <lineage>
        <taxon>Eukaryota</taxon>
        <taxon>Viridiplantae</taxon>
        <taxon>Streptophyta</taxon>
        <taxon>Embryophyta</taxon>
        <taxon>Tracheophyta</taxon>
        <taxon>Spermatophyta</taxon>
        <taxon>Magnoliopsida</taxon>
        <taxon>eudicotyledons</taxon>
        <taxon>Gunneridae</taxon>
        <taxon>Pentapetalae</taxon>
        <taxon>Saxifragales</taxon>
        <taxon>Crassulaceae</taxon>
        <taxon>Kalanchoe</taxon>
    </lineage>
</organism>
<keyword evidence="2" id="KW-0378">Hydrolase</keyword>
<dbReference type="Proteomes" id="UP000594263">
    <property type="component" value="Unplaced"/>
</dbReference>
<feature type="coiled-coil region" evidence="4">
    <location>
        <begin position="1001"/>
        <end position="1031"/>
    </location>
</feature>
<dbReference type="GO" id="GO:0008270">
    <property type="term" value="F:zinc ion binding"/>
    <property type="evidence" value="ECO:0007669"/>
    <property type="project" value="UniProtKB-KW"/>
</dbReference>
<proteinExistence type="predicted"/>
<dbReference type="Gramene" id="Kaladp0674s0123.1.v1.1">
    <property type="protein sequence ID" value="Kaladp0674s0123.1.v1.1"/>
    <property type="gene ID" value="Kaladp0674s0123.v1.1"/>
</dbReference>
<evidence type="ECO:0000256" key="5">
    <source>
        <dbReference type="SAM" id="MobiDB-lite"/>
    </source>
</evidence>
<keyword evidence="3" id="KW-0863">Zinc-finger</keyword>
<dbReference type="InterPro" id="IPR013087">
    <property type="entry name" value="Znf_C2H2_type"/>
</dbReference>
<dbReference type="GO" id="GO:0016579">
    <property type="term" value="P:protein deubiquitination"/>
    <property type="evidence" value="ECO:0007669"/>
    <property type="project" value="InterPro"/>
</dbReference>
<dbReference type="PANTHER" id="PTHR22975:SF9">
    <property type="entry name" value="ECHINUS SPLICE FORM 3"/>
    <property type="match status" value="1"/>
</dbReference>
<dbReference type="InterPro" id="IPR006865">
    <property type="entry name" value="DUF629"/>
</dbReference>
<dbReference type="PROSITE" id="PS50235">
    <property type="entry name" value="USP_3"/>
    <property type="match status" value="1"/>
</dbReference>
<dbReference type="PROSITE" id="PS00028">
    <property type="entry name" value="ZINC_FINGER_C2H2_1"/>
    <property type="match status" value="1"/>
</dbReference>
<evidence type="ECO:0000259" key="7">
    <source>
        <dbReference type="PROSITE" id="PS50235"/>
    </source>
</evidence>
<feature type="compositionally biased region" description="Low complexity" evidence="5">
    <location>
        <begin position="13"/>
        <end position="23"/>
    </location>
</feature>
<feature type="compositionally biased region" description="Polar residues" evidence="5">
    <location>
        <begin position="1105"/>
        <end position="1117"/>
    </location>
</feature>
<feature type="compositionally biased region" description="Basic residues" evidence="5">
    <location>
        <begin position="942"/>
        <end position="958"/>
    </location>
</feature>
<evidence type="ECO:0000256" key="1">
    <source>
        <dbReference type="ARBA" id="ARBA00022786"/>
    </source>
</evidence>
<evidence type="ECO:0000313" key="8">
    <source>
        <dbReference type="EnsemblPlants" id="Kaladp0674s0123.1.v1.1"/>
    </source>
</evidence>
<evidence type="ECO:0000313" key="9">
    <source>
        <dbReference type="Proteomes" id="UP000594263"/>
    </source>
</evidence>
<dbReference type="PANTHER" id="PTHR22975">
    <property type="entry name" value="UBIQUITIN SPECIFIC PROTEINASE"/>
    <property type="match status" value="1"/>
</dbReference>
<feature type="region of interest" description="Disordered" evidence="5">
    <location>
        <begin position="1"/>
        <end position="23"/>
    </location>
</feature>
<dbReference type="InterPro" id="IPR001394">
    <property type="entry name" value="Peptidase_C19_UCH"/>
</dbReference>
<dbReference type="Gene3D" id="1.25.40.10">
    <property type="entry name" value="Tetratricopeptide repeat domain"/>
    <property type="match status" value="1"/>
</dbReference>
<dbReference type="InterPro" id="IPR038765">
    <property type="entry name" value="Papain-like_cys_pep_sf"/>
</dbReference>
<dbReference type="EnsemblPlants" id="Kaladp0674s0123.1.v1.1">
    <property type="protein sequence ID" value="Kaladp0674s0123.1.v1.1"/>
    <property type="gene ID" value="Kaladp0674s0123.v1.1"/>
</dbReference>
<dbReference type="InterPro" id="IPR052398">
    <property type="entry name" value="Ubiquitin_hydrolase_53/54"/>
</dbReference>
<dbReference type="GO" id="GO:0004843">
    <property type="term" value="F:cysteine-type deubiquitinase activity"/>
    <property type="evidence" value="ECO:0007669"/>
    <property type="project" value="InterPro"/>
</dbReference>
<dbReference type="OMA" id="FHAMLLY"/>
<protein>
    <recommendedName>
        <fullName evidence="10">USP domain-containing protein</fullName>
    </recommendedName>
</protein>
<evidence type="ECO:0000256" key="2">
    <source>
        <dbReference type="ARBA" id="ARBA00022801"/>
    </source>
</evidence>
<dbReference type="SUPFAM" id="SSF54001">
    <property type="entry name" value="Cysteine proteinases"/>
    <property type="match status" value="1"/>
</dbReference>
<evidence type="ECO:0000256" key="3">
    <source>
        <dbReference type="PROSITE-ProRule" id="PRU00042"/>
    </source>
</evidence>
<dbReference type="InterPro" id="IPR011990">
    <property type="entry name" value="TPR-like_helical_dom_sf"/>
</dbReference>
<keyword evidence="3" id="KW-0479">Metal-binding</keyword>
<keyword evidence="9" id="KW-1185">Reference proteome</keyword>
<dbReference type="InterPro" id="IPR006866">
    <property type="entry name" value="DUF627_N"/>
</dbReference>
<dbReference type="PROSITE" id="PS50157">
    <property type="entry name" value="ZINC_FINGER_C2H2_2"/>
    <property type="match status" value="1"/>
</dbReference>
<reference evidence="8" key="1">
    <citation type="submission" date="2021-01" db="UniProtKB">
        <authorList>
            <consortium name="EnsemblPlants"/>
        </authorList>
    </citation>
    <scope>IDENTIFICATION</scope>
</reference>
<dbReference type="Gene3D" id="3.90.70.10">
    <property type="entry name" value="Cysteine proteinases"/>
    <property type="match status" value="1"/>
</dbReference>
<feature type="region of interest" description="Disordered" evidence="5">
    <location>
        <begin position="930"/>
        <end position="985"/>
    </location>
</feature>
<accession>A0A7N0VE16</accession>
<name>A0A7N0VE16_KALFE</name>
<feature type="domain" description="USP" evidence="7">
    <location>
        <begin position="1271"/>
        <end position="1603"/>
    </location>
</feature>
<evidence type="ECO:0000256" key="4">
    <source>
        <dbReference type="SAM" id="Coils"/>
    </source>
</evidence>
<feature type="domain" description="C2H2-type" evidence="6">
    <location>
        <begin position="371"/>
        <end position="399"/>
    </location>
</feature>